<dbReference type="AlphaFoldDB" id="S0KBX1"/>
<dbReference type="HOGENOM" id="CLU_1956170_0_0_9"/>
<keyword evidence="3" id="KW-1185">Reference proteome</keyword>
<dbReference type="InterPro" id="IPR013830">
    <property type="entry name" value="SGNH_hydro"/>
</dbReference>
<dbReference type="InterPro" id="IPR036514">
    <property type="entry name" value="SGNH_hydro_sf"/>
</dbReference>
<reference evidence="2 3" key="1">
    <citation type="submission" date="2013-03" db="EMBL/GenBank/DDBJ databases">
        <title>The Genome Sequence of Enterococcus dispar ATCC_51266 (Illumina only assembly).</title>
        <authorList>
            <consortium name="The Broad Institute Genomics Platform"/>
            <consortium name="The Broad Institute Genome Sequencing Center for Infectious Disease"/>
            <person name="Earl A."/>
            <person name="Russ C."/>
            <person name="Gilmore M."/>
            <person name="Surin D."/>
            <person name="Walker B."/>
            <person name="Young S."/>
            <person name="Zeng Q."/>
            <person name="Gargeya S."/>
            <person name="Fitzgerald M."/>
            <person name="Haas B."/>
            <person name="Abouelleil A."/>
            <person name="Allen A.W."/>
            <person name="Alvarado L."/>
            <person name="Arachchi H.M."/>
            <person name="Berlin A.M."/>
            <person name="Chapman S.B."/>
            <person name="Gainer-Dewar J."/>
            <person name="Goldberg J."/>
            <person name="Griggs A."/>
            <person name="Gujja S."/>
            <person name="Hansen M."/>
            <person name="Howarth C."/>
            <person name="Imamovic A."/>
            <person name="Ireland A."/>
            <person name="Larimer J."/>
            <person name="McCowan C."/>
            <person name="Murphy C."/>
            <person name="Pearson M."/>
            <person name="Poon T.W."/>
            <person name="Priest M."/>
            <person name="Roberts A."/>
            <person name="Saif S."/>
            <person name="Shea T."/>
            <person name="Sisk P."/>
            <person name="Sykes S."/>
            <person name="Wortman J."/>
            <person name="Nusbaum C."/>
            <person name="Birren B."/>
        </authorList>
    </citation>
    <scope>NUCLEOTIDE SEQUENCE [LARGE SCALE GENOMIC DNA]</scope>
    <source>
        <strain evidence="2 3">ATCC 51266</strain>
    </source>
</reference>
<dbReference type="Gene3D" id="3.40.50.1110">
    <property type="entry name" value="SGNH hydrolase"/>
    <property type="match status" value="1"/>
</dbReference>
<dbReference type="eggNOG" id="COG2755">
    <property type="taxonomic scope" value="Bacteria"/>
</dbReference>
<dbReference type="Pfam" id="PF13472">
    <property type="entry name" value="Lipase_GDSL_2"/>
    <property type="match status" value="1"/>
</dbReference>
<sequence>MILDLVFQKRKHWLTANYATILTKVQTSLPQSKLYTMKFYPINTVDDFTDPHTGKSGRYSDERTNPLLAQTSEKIGVLAKNYGYGFIDANNGLTDSEGNLRKGLSFDGLHLLPKGYEIVFNNLLKYLK</sequence>
<organism evidence="2 3">
    <name type="scientific">Enterococcus dispar ATCC 51266</name>
    <dbReference type="NCBI Taxonomy" id="1139219"/>
    <lineage>
        <taxon>Bacteria</taxon>
        <taxon>Bacillati</taxon>
        <taxon>Bacillota</taxon>
        <taxon>Bacilli</taxon>
        <taxon>Lactobacillales</taxon>
        <taxon>Enterococcaceae</taxon>
        <taxon>Enterococcus</taxon>
    </lineage>
</organism>
<dbReference type="SUPFAM" id="SSF52266">
    <property type="entry name" value="SGNH hydrolase"/>
    <property type="match status" value="1"/>
</dbReference>
<evidence type="ECO:0000313" key="3">
    <source>
        <dbReference type="Proteomes" id="UP000014127"/>
    </source>
</evidence>
<dbReference type="Proteomes" id="UP000014127">
    <property type="component" value="Unassembled WGS sequence"/>
</dbReference>
<dbReference type="PATRIC" id="fig|1139219.3.peg.2609"/>
<comment type="caution">
    <text evidence="2">The sequence shown here is derived from an EMBL/GenBank/DDBJ whole genome shotgun (WGS) entry which is preliminary data.</text>
</comment>
<protein>
    <recommendedName>
        <fullName evidence="1">SGNH hydrolase-type esterase domain-containing protein</fullName>
    </recommendedName>
</protein>
<dbReference type="EMBL" id="AHYR01000013">
    <property type="protein sequence ID" value="EOT38395.1"/>
    <property type="molecule type" value="Genomic_DNA"/>
</dbReference>
<name>S0KBX1_9ENTE</name>
<dbReference type="STRING" id="44009.RV01_GL002306"/>
<evidence type="ECO:0000313" key="2">
    <source>
        <dbReference type="EMBL" id="EOT38395.1"/>
    </source>
</evidence>
<accession>S0KBX1</accession>
<feature type="domain" description="SGNH hydrolase-type esterase" evidence="1">
    <location>
        <begin position="15"/>
        <end position="118"/>
    </location>
</feature>
<gene>
    <name evidence="2" type="ORF">OMK_02663</name>
</gene>
<dbReference type="OrthoDB" id="2513075at2"/>
<evidence type="ECO:0000259" key="1">
    <source>
        <dbReference type="Pfam" id="PF13472"/>
    </source>
</evidence>
<proteinExistence type="predicted"/>